<evidence type="ECO:0000256" key="4">
    <source>
        <dbReference type="PROSITE-ProRule" id="PRU00433"/>
    </source>
</evidence>
<sequence>MTSIPANRALLPAFAAGFLVFSLTLATAGILDFPATRTDLAPEQLKRVRDVTRATTDFSKAEPYEAMQGGALTSIDPVSRDIFSQPSANLSSERGQDFHLGNALFRKLWVSAPSSTQASDGLGPLFNARSCQSCHIRDGRGHAPDAAGTAATTMVLRLARTAVTPEEEQAVRDFRALNFPDSTYGAQLQDLAAPGLAAEGKVTLSYSEETVTLAGGETVMLRKPTYGMSDLAYGPLDITTTISARIAPPMIGLGLIEAIADADILANADPDDRKGTGIRGRPAIVRDHRTGKIALGRFGWKAQNATVRDQVADAFSADIGISTPDRPDAYGDCTSREPRCLVMPNGIQKRLGDTEAPDPVLPLVTFYSENLAVPARRKASFPDVLHGKELFYSAGCAACHTPKFVTRDDLKGSDGKDSPQAFQLIWPYSDFLLHDMGEGLSDGQQVGVASGRDWRTPPLWGIGLTQTVSGRQAYLHDGRAGTLTEAILWHGGEAEKARNAFAGLSKDDRQALVNFLESL</sequence>
<dbReference type="EMBL" id="QMKK01000046">
    <property type="protein sequence ID" value="RAX39463.1"/>
    <property type="molecule type" value="Genomic_DNA"/>
</dbReference>
<dbReference type="GO" id="GO:0004130">
    <property type="term" value="F:cytochrome-c peroxidase activity"/>
    <property type="evidence" value="ECO:0007669"/>
    <property type="project" value="TreeGrafter"/>
</dbReference>
<dbReference type="OrthoDB" id="9805202at2"/>
<dbReference type="Gene3D" id="1.10.760.10">
    <property type="entry name" value="Cytochrome c-like domain"/>
    <property type="match status" value="1"/>
</dbReference>
<proteinExistence type="predicted"/>
<evidence type="ECO:0000256" key="3">
    <source>
        <dbReference type="ARBA" id="ARBA00023004"/>
    </source>
</evidence>
<dbReference type="PROSITE" id="PS51007">
    <property type="entry name" value="CYTC"/>
    <property type="match status" value="1"/>
</dbReference>
<comment type="caution">
    <text evidence="6">The sequence shown here is derived from an EMBL/GenBank/DDBJ whole genome shotgun (WGS) entry which is preliminary data.</text>
</comment>
<dbReference type="PANTHER" id="PTHR30600:SF4">
    <property type="entry name" value="CYTOCHROME C DOMAIN-CONTAINING PROTEIN"/>
    <property type="match status" value="1"/>
</dbReference>
<dbReference type="GO" id="GO:0046872">
    <property type="term" value="F:metal ion binding"/>
    <property type="evidence" value="ECO:0007669"/>
    <property type="project" value="UniProtKB-KW"/>
</dbReference>
<dbReference type="InterPro" id="IPR010538">
    <property type="entry name" value="DHOR"/>
</dbReference>
<dbReference type="RefSeq" id="WP_112343577.1">
    <property type="nucleotide sequence ID" value="NZ_QMKK01000046.1"/>
</dbReference>
<dbReference type="AlphaFoldDB" id="A0A329Y7Q9"/>
<keyword evidence="2 4" id="KW-0479">Metal-binding</keyword>
<keyword evidence="3 4" id="KW-0408">Iron</keyword>
<dbReference type="InterPro" id="IPR009056">
    <property type="entry name" value="Cyt_c-like_dom"/>
</dbReference>
<dbReference type="Pfam" id="PF06537">
    <property type="entry name" value="DHOR"/>
    <property type="match status" value="1"/>
</dbReference>
<reference evidence="6 7" key="1">
    <citation type="submission" date="2018-06" db="EMBL/GenBank/DDBJ databases">
        <title>Whole Genome Sequence of an efficient microsymbiont, Rhizobium tropici.</title>
        <authorList>
            <person name="Srinivasan R."/>
            <person name="Singh H.V."/>
            <person name="Srivastava R."/>
            <person name="Kumari B."/>
            <person name="Radhakrishna A."/>
        </authorList>
    </citation>
    <scope>NUCLEOTIDE SEQUENCE [LARGE SCALE GENOMIC DNA]</scope>
    <source>
        <strain evidence="6 7">IGFRI Rhizo-19</strain>
    </source>
</reference>
<keyword evidence="1 4" id="KW-0349">Heme</keyword>
<dbReference type="SUPFAM" id="SSF46626">
    <property type="entry name" value="Cytochrome c"/>
    <property type="match status" value="1"/>
</dbReference>
<dbReference type="GO" id="GO:0009055">
    <property type="term" value="F:electron transfer activity"/>
    <property type="evidence" value="ECO:0007669"/>
    <property type="project" value="InterPro"/>
</dbReference>
<evidence type="ECO:0000313" key="6">
    <source>
        <dbReference type="EMBL" id="RAX39463.1"/>
    </source>
</evidence>
<dbReference type="InterPro" id="IPR051395">
    <property type="entry name" value="Cytochrome_c_Peroxidase/MauG"/>
</dbReference>
<evidence type="ECO:0000256" key="1">
    <source>
        <dbReference type="ARBA" id="ARBA00022617"/>
    </source>
</evidence>
<dbReference type="PIRSF" id="PIRSF028099">
    <property type="entry name" value="DUF1111"/>
    <property type="match status" value="1"/>
</dbReference>
<feature type="domain" description="Cytochrome c" evidence="5">
    <location>
        <begin position="382"/>
        <end position="519"/>
    </location>
</feature>
<evidence type="ECO:0000313" key="7">
    <source>
        <dbReference type="Proteomes" id="UP000251205"/>
    </source>
</evidence>
<gene>
    <name evidence="6" type="ORF">DQ393_20580</name>
</gene>
<organism evidence="6 7">
    <name type="scientific">Rhizobium tropici</name>
    <dbReference type="NCBI Taxonomy" id="398"/>
    <lineage>
        <taxon>Bacteria</taxon>
        <taxon>Pseudomonadati</taxon>
        <taxon>Pseudomonadota</taxon>
        <taxon>Alphaproteobacteria</taxon>
        <taxon>Hyphomicrobiales</taxon>
        <taxon>Rhizobiaceae</taxon>
        <taxon>Rhizobium/Agrobacterium group</taxon>
        <taxon>Rhizobium</taxon>
    </lineage>
</organism>
<dbReference type="Proteomes" id="UP000251205">
    <property type="component" value="Unassembled WGS sequence"/>
</dbReference>
<evidence type="ECO:0000259" key="5">
    <source>
        <dbReference type="PROSITE" id="PS51007"/>
    </source>
</evidence>
<dbReference type="GO" id="GO:0020037">
    <property type="term" value="F:heme binding"/>
    <property type="evidence" value="ECO:0007669"/>
    <property type="project" value="InterPro"/>
</dbReference>
<dbReference type="InterPro" id="IPR036909">
    <property type="entry name" value="Cyt_c-like_dom_sf"/>
</dbReference>
<name>A0A329Y7Q9_RHITR</name>
<evidence type="ECO:0000256" key="2">
    <source>
        <dbReference type="ARBA" id="ARBA00022723"/>
    </source>
</evidence>
<dbReference type="PANTHER" id="PTHR30600">
    <property type="entry name" value="CYTOCHROME C PEROXIDASE-RELATED"/>
    <property type="match status" value="1"/>
</dbReference>
<protein>
    <submittedName>
        <fullName evidence="6">Thiol oxidoreductase</fullName>
    </submittedName>
</protein>
<accession>A0A329Y7Q9</accession>